<dbReference type="GO" id="GO:0016567">
    <property type="term" value="P:protein ubiquitination"/>
    <property type="evidence" value="ECO:0007669"/>
    <property type="project" value="TreeGrafter"/>
</dbReference>
<dbReference type="PANTHER" id="PTHR45969:SF69">
    <property type="entry name" value="FINGER DOMAIN PROTEIN, PUTATIVE (AFU_ORTHOLOGUE AFUA_3G12190)-RELATED"/>
    <property type="match status" value="1"/>
</dbReference>
<accession>A0A7J6SPG0</accession>
<keyword evidence="6" id="KW-1133">Transmembrane helix</keyword>
<protein>
    <recommendedName>
        <fullName evidence="7">RING-type domain-containing protein</fullName>
    </recommendedName>
</protein>
<dbReference type="Pfam" id="PF13920">
    <property type="entry name" value="zf-C3HC4_3"/>
    <property type="match status" value="1"/>
</dbReference>
<evidence type="ECO:0000256" key="4">
    <source>
        <dbReference type="PROSITE-ProRule" id="PRU00175"/>
    </source>
</evidence>
<proteinExistence type="predicted"/>
<sequence length="670" mass="74057">MSSLDEILAYTLGSILVLVVVLAFIYSYKKGVAHFKAKEEFEQWAQSNTKCLKLTALTSEFRGRSCAICLDQFQVGDLLRQLPCGHCLHEKCFLECFERCSDDGSERHMHKCPLCREIMNYFPPPSPFPNAGRALYSRPQAAAGAPPQHQQHQQQPQGSGEIDRRQILPQPGCLFVGAAAIPVSPMLSACTAVTRQVSCVSPTARIDDLPILTYPNRHHQTMADSVLPEGPATGKSSSCSTVSTRGGNQSPGNASHNGIRLNTQNSNGDSSSSSSQKVMMAERKTQKEWSQLPQEAVVGLIDSEVEEEVGRRLDSAAQLFDDLRSAAASHTEKCELTHEAVIEEVKRDAGMLSTQNDSVLRPPARCLKICVLFESLECRLIRRRQRTLHGKSELSRLQQELKRYRGEELEGVPPEEVEAIADRLATALSKATVRQAALEGSGQVGSSQTVDKDTQKVDRMVSQSDDGSIDGAATEEESATKVYNAMDLADKTVETCDALIEEITKIREKAVVSSECLKESWARLEKLRADCNRYVKDYDVQKEEYLSISQSLLAARRSKSLLMGEYDMQGLTSEDLEGVCSTLVKATRKVHLALAMRQLQQQRSNDADTSSSGLGLRQGLNDPLCIVCFENMWNTSLSPCGHVLCADCSSRLKYCPTCRHPIQARQRIYM</sequence>
<feature type="domain" description="RING-type" evidence="7">
    <location>
        <begin position="66"/>
        <end position="116"/>
    </location>
</feature>
<evidence type="ECO:0000259" key="7">
    <source>
        <dbReference type="PROSITE" id="PS50089"/>
    </source>
</evidence>
<dbReference type="PROSITE" id="PS50089">
    <property type="entry name" value="ZF_RING_2"/>
    <property type="match status" value="2"/>
</dbReference>
<keyword evidence="3" id="KW-0862">Zinc</keyword>
<evidence type="ECO:0000313" key="8">
    <source>
        <dbReference type="EMBL" id="KAF4734849.1"/>
    </source>
</evidence>
<dbReference type="EMBL" id="JABANO010016630">
    <property type="protein sequence ID" value="KAF4734849.1"/>
    <property type="molecule type" value="Genomic_DNA"/>
</dbReference>
<dbReference type="Proteomes" id="UP000553632">
    <property type="component" value="Unassembled WGS sequence"/>
</dbReference>
<reference evidence="8 9" key="1">
    <citation type="submission" date="2020-04" db="EMBL/GenBank/DDBJ databases">
        <title>Perkinsus olseni comparative genomics.</title>
        <authorList>
            <person name="Bogema D.R."/>
        </authorList>
    </citation>
    <scope>NUCLEOTIDE SEQUENCE [LARGE SCALE GENOMIC DNA]</scope>
    <source>
        <strain evidence="8 9">ATCC PRA-207</strain>
    </source>
</reference>
<feature type="compositionally biased region" description="Polar residues" evidence="5">
    <location>
        <begin position="234"/>
        <end position="269"/>
    </location>
</feature>
<dbReference type="Pfam" id="PF13639">
    <property type="entry name" value="zf-RING_2"/>
    <property type="match status" value="1"/>
</dbReference>
<feature type="domain" description="RING-type" evidence="7">
    <location>
        <begin position="625"/>
        <end position="659"/>
    </location>
</feature>
<gene>
    <name evidence="8" type="ORF">FOZ63_027102</name>
</gene>
<evidence type="ECO:0000256" key="3">
    <source>
        <dbReference type="ARBA" id="ARBA00022833"/>
    </source>
</evidence>
<feature type="transmembrane region" description="Helical" evidence="6">
    <location>
        <begin position="7"/>
        <end position="28"/>
    </location>
</feature>
<dbReference type="SMART" id="SM00184">
    <property type="entry name" value="RING"/>
    <property type="match status" value="2"/>
</dbReference>
<keyword evidence="9" id="KW-1185">Reference proteome</keyword>
<feature type="region of interest" description="Disordered" evidence="5">
    <location>
        <begin position="139"/>
        <end position="163"/>
    </location>
</feature>
<evidence type="ECO:0000256" key="6">
    <source>
        <dbReference type="SAM" id="Phobius"/>
    </source>
</evidence>
<evidence type="ECO:0000256" key="5">
    <source>
        <dbReference type="SAM" id="MobiDB-lite"/>
    </source>
</evidence>
<keyword evidence="6" id="KW-0812">Transmembrane</keyword>
<feature type="compositionally biased region" description="Low complexity" evidence="5">
    <location>
        <begin position="139"/>
        <end position="158"/>
    </location>
</feature>
<name>A0A7J6SPG0_PEROL</name>
<evidence type="ECO:0000313" key="9">
    <source>
        <dbReference type="Proteomes" id="UP000553632"/>
    </source>
</evidence>
<keyword evidence="1" id="KW-0479">Metal-binding</keyword>
<dbReference type="PANTHER" id="PTHR45969">
    <property type="entry name" value="RING ZINC FINGER PROTEIN-RELATED"/>
    <property type="match status" value="1"/>
</dbReference>
<evidence type="ECO:0000256" key="2">
    <source>
        <dbReference type="ARBA" id="ARBA00022771"/>
    </source>
</evidence>
<keyword evidence="2 4" id="KW-0863">Zinc-finger</keyword>
<feature type="region of interest" description="Disordered" evidence="5">
    <location>
        <begin position="224"/>
        <end position="280"/>
    </location>
</feature>
<dbReference type="GO" id="GO:0008270">
    <property type="term" value="F:zinc ion binding"/>
    <property type="evidence" value="ECO:0007669"/>
    <property type="project" value="UniProtKB-KW"/>
</dbReference>
<dbReference type="InterPro" id="IPR013083">
    <property type="entry name" value="Znf_RING/FYVE/PHD"/>
</dbReference>
<dbReference type="SUPFAM" id="SSF57850">
    <property type="entry name" value="RING/U-box"/>
    <property type="match status" value="2"/>
</dbReference>
<organism evidence="8 9">
    <name type="scientific">Perkinsus olseni</name>
    <name type="common">Perkinsus atlanticus</name>
    <dbReference type="NCBI Taxonomy" id="32597"/>
    <lineage>
        <taxon>Eukaryota</taxon>
        <taxon>Sar</taxon>
        <taxon>Alveolata</taxon>
        <taxon>Perkinsozoa</taxon>
        <taxon>Perkinsea</taxon>
        <taxon>Perkinsida</taxon>
        <taxon>Perkinsidae</taxon>
        <taxon>Perkinsus</taxon>
    </lineage>
</organism>
<dbReference type="Gene3D" id="3.30.40.10">
    <property type="entry name" value="Zinc/RING finger domain, C3HC4 (zinc finger)"/>
    <property type="match status" value="2"/>
</dbReference>
<keyword evidence="6" id="KW-0472">Membrane</keyword>
<comment type="caution">
    <text evidence="8">The sequence shown here is derived from an EMBL/GenBank/DDBJ whole genome shotgun (WGS) entry which is preliminary data.</text>
</comment>
<dbReference type="InterPro" id="IPR001841">
    <property type="entry name" value="Znf_RING"/>
</dbReference>
<evidence type="ECO:0000256" key="1">
    <source>
        <dbReference type="ARBA" id="ARBA00022723"/>
    </source>
</evidence>
<dbReference type="GO" id="GO:0061630">
    <property type="term" value="F:ubiquitin protein ligase activity"/>
    <property type="evidence" value="ECO:0007669"/>
    <property type="project" value="TreeGrafter"/>
</dbReference>
<dbReference type="AlphaFoldDB" id="A0A7J6SPG0"/>